<reference evidence="2" key="1">
    <citation type="submission" date="2018-02" db="EMBL/GenBank/DDBJ databases">
        <title>Rhizophora mucronata_Transcriptome.</title>
        <authorList>
            <person name="Meera S.P."/>
            <person name="Sreeshan A."/>
            <person name="Augustine A."/>
        </authorList>
    </citation>
    <scope>NUCLEOTIDE SEQUENCE</scope>
    <source>
        <tissue evidence="2">Leaf</tissue>
    </source>
</reference>
<evidence type="ECO:0000313" key="2">
    <source>
        <dbReference type="EMBL" id="MBX20458.1"/>
    </source>
</evidence>
<dbReference type="EMBL" id="GGEC01039974">
    <property type="protein sequence ID" value="MBX20458.1"/>
    <property type="molecule type" value="Transcribed_RNA"/>
</dbReference>
<dbReference type="AlphaFoldDB" id="A0A2P2LR58"/>
<accession>A0A2P2LR58</accession>
<sequence>MSFCTATSRGGGGRGGLGNSSGGSIWGN</sequence>
<organism evidence="2">
    <name type="scientific">Rhizophora mucronata</name>
    <name type="common">Asiatic mangrove</name>
    <dbReference type="NCBI Taxonomy" id="61149"/>
    <lineage>
        <taxon>Eukaryota</taxon>
        <taxon>Viridiplantae</taxon>
        <taxon>Streptophyta</taxon>
        <taxon>Embryophyta</taxon>
        <taxon>Tracheophyta</taxon>
        <taxon>Spermatophyta</taxon>
        <taxon>Magnoliopsida</taxon>
        <taxon>eudicotyledons</taxon>
        <taxon>Gunneridae</taxon>
        <taxon>Pentapetalae</taxon>
        <taxon>rosids</taxon>
        <taxon>fabids</taxon>
        <taxon>Malpighiales</taxon>
        <taxon>Rhizophoraceae</taxon>
        <taxon>Rhizophora</taxon>
    </lineage>
</organism>
<name>A0A2P2LR58_RHIMU</name>
<feature type="compositionally biased region" description="Gly residues" evidence="1">
    <location>
        <begin position="9"/>
        <end position="28"/>
    </location>
</feature>
<proteinExistence type="predicted"/>
<protein>
    <submittedName>
        <fullName evidence="2">Uncharacterized protein</fullName>
    </submittedName>
</protein>
<evidence type="ECO:0000256" key="1">
    <source>
        <dbReference type="SAM" id="MobiDB-lite"/>
    </source>
</evidence>
<feature type="region of interest" description="Disordered" evidence="1">
    <location>
        <begin position="1"/>
        <end position="28"/>
    </location>
</feature>